<organism evidence="2 3">
    <name type="scientific">Tumebacillus permanentifrigoris</name>
    <dbReference type="NCBI Taxonomy" id="378543"/>
    <lineage>
        <taxon>Bacteria</taxon>
        <taxon>Bacillati</taxon>
        <taxon>Bacillota</taxon>
        <taxon>Bacilli</taxon>
        <taxon>Bacillales</taxon>
        <taxon>Alicyclobacillaceae</taxon>
        <taxon>Tumebacillus</taxon>
    </lineage>
</organism>
<protein>
    <submittedName>
        <fullName evidence="2">Uncharacterized protein</fullName>
    </submittedName>
</protein>
<feature type="transmembrane region" description="Helical" evidence="1">
    <location>
        <begin position="6"/>
        <end position="27"/>
    </location>
</feature>
<dbReference type="Proteomes" id="UP000245634">
    <property type="component" value="Unassembled WGS sequence"/>
</dbReference>
<name>A0A316D833_9BACL</name>
<feature type="transmembrane region" description="Helical" evidence="1">
    <location>
        <begin position="39"/>
        <end position="60"/>
    </location>
</feature>
<keyword evidence="1" id="KW-0472">Membrane</keyword>
<keyword evidence="3" id="KW-1185">Reference proteome</keyword>
<gene>
    <name evidence="2" type="ORF">C7459_11242</name>
</gene>
<comment type="caution">
    <text evidence="2">The sequence shown here is derived from an EMBL/GenBank/DDBJ whole genome shotgun (WGS) entry which is preliminary data.</text>
</comment>
<accession>A0A316D833</accession>
<evidence type="ECO:0000256" key="1">
    <source>
        <dbReference type="SAM" id="Phobius"/>
    </source>
</evidence>
<dbReference type="AlphaFoldDB" id="A0A316D833"/>
<dbReference type="RefSeq" id="WP_109689957.1">
    <property type="nucleotide sequence ID" value="NZ_QGGL01000012.1"/>
</dbReference>
<evidence type="ECO:0000313" key="2">
    <source>
        <dbReference type="EMBL" id="PWK10221.1"/>
    </source>
</evidence>
<keyword evidence="1" id="KW-1133">Transmembrane helix</keyword>
<reference evidence="2 3" key="1">
    <citation type="submission" date="2018-05" db="EMBL/GenBank/DDBJ databases">
        <title>Genomic Encyclopedia of Type Strains, Phase IV (KMG-IV): sequencing the most valuable type-strain genomes for metagenomic binning, comparative biology and taxonomic classification.</title>
        <authorList>
            <person name="Goeker M."/>
        </authorList>
    </citation>
    <scope>NUCLEOTIDE SEQUENCE [LARGE SCALE GENOMIC DNA]</scope>
    <source>
        <strain evidence="2 3">DSM 18773</strain>
    </source>
</reference>
<proteinExistence type="predicted"/>
<keyword evidence="1" id="KW-0812">Transmembrane</keyword>
<feature type="transmembrane region" description="Helical" evidence="1">
    <location>
        <begin position="66"/>
        <end position="83"/>
    </location>
</feature>
<evidence type="ECO:0000313" key="3">
    <source>
        <dbReference type="Proteomes" id="UP000245634"/>
    </source>
</evidence>
<dbReference type="EMBL" id="QGGL01000012">
    <property type="protein sequence ID" value="PWK10221.1"/>
    <property type="molecule type" value="Genomic_DNA"/>
</dbReference>
<sequence length="91" mass="10457">MSMNLFNGVMIGVFVFSALMVLVKFAFYKRREDGMRSAYFWGGVLFLSLAITDLTSNLVYREELHEVQTILFLGLTVWTLALSKRVKVKVQ</sequence>
<dbReference type="OrthoDB" id="2382032at2"/>